<feature type="compositionally biased region" description="Basic and acidic residues" evidence="1">
    <location>
        <begin position="184"/>
        <end position="199"/>
    </location>
</feature>
<feature type="compositionally biased region" description="Basic residues" evidence="1">
    <location>
        <begin position="219"/>
        <end position="230"/>
    </location>
</feature>
<comment type="caution">
    <text evidence="2">The sequence shown here is derived from an EMBL/GenBank/DDBJ whole genome shotgun (WGS) entry which is preliminary data.</text>
</comment>
<dbReference type="EMBL" id="CAJNDS010002734">
    <property type="protein sequence ID" value="CAE7577663.1"/>
    <property type="molecule type" value="Genomic_DNA"/>
</dbReference>
<reference evidence="2" key="1">
    <citation type="submission" date="2021-02" db="EMBL/GenBank/DDBJ databases">
        <authorList>
            <person name="Dougan E. K."/>
            <person name="Rhodes N."/>
            <person name="Thang M."/>
            <person name="Chan C."/>
        </authorList>
    </citation>
    <scope>NUCLEOTIDE SEQUENCE</scope>
</reference>
<name>A0A812UMD7_9DINO</name>
<evidence type="ECO:0000313" key="3">
    <source>
        <dbReference type="Proteomes" id="UP000604046"/>
    </source>
</evidence>
<gene>
    <name evidence="2" type="ORF">SNAT2548_LOCUS32962</name>
</gene>
<proteinExistence type="predicted"/>
<feature type="compositionally biased region" description="Gly residues" evidence="1">
    <location>
        <begin position="272"/>
        <end position="282"/>
    </location>
</feature>
<feature type="compositionally biased region" description="Basic and acidic residues" evidence="1">
    <location>
        <begin position="365"/>
        <end position="381"/>
    </location>
</feature>
<dbReference type="Proteomes" id="UP000604046">
    <property type="component" value="Unassembled WGS sequence"/>
</dbReference>
<evidence type="ECO:0000256" key="1">
    <source>
        <dbReference type="SAM" id="MobiDB-lite"/>
    </source>
</evidence>
<dbReference type="OrthoDB" id="430908at2759"/>
<feature type="region of interest" description="Disordered" evidence="1">
    <location>
        <begin position="358"/>
        <end position="426"/>
    </location>
</feature>
<sequence length="503" mass="55217">MLDVKELFTPSRRRLLRGEPEPDAPSQLGSQCLPLSWRRFPDPAASSLLQSHACRAWDVLGICEASLRLCHKNLHSNRDALRQCRTQLEAHLACGAAVRDLLAGRWSDPQDEDWVSDTISRRPAVASRPRHCVGRVRCFFCRERDSLEREEGEFGGTSDPWDLDSAVLGDVSCATSSDSFRSMRASEAREAREAPEGARETAGAGTSEGTAPASAPSSRKVRRRKTSRERGRVLYKLRRKECSAVPTWYATHTVEPEPPRILQKSSDRSSGCGSGTRNGGEGALSQESKSEVREGMDPVEPVELQRPRLDMSQVQEGEALHGDLQGADAADAAELEPYTTAAARFRAEMEFLDMSSFPGSPEVNVPERHKGMERDSPEKALPRPMPLDDIEVWQTPAPPAPPPSASHARARKFLSDGETFEEPSSGPDIPAAWRWTLCTFRLLKEGPVRKLAVLQGWAAAVKRQRTPLASIGAVHQPCVTRPAVPVRNEASMEASPAVPSASR</sequence>
<organism evidence="2 3">
    <name type="scientific">Symbiodinium natans</name>
    <dbReference type="NCBI Taxonomy" id="878477"/>
    <lineage>
        <taxon>Eukaryota</taxon>
        <taxon>Sar</taxon>
        <taxon>Alveolata</taxon>
        <taxon>Dinophyceae</taxon>
        <taxon>Suessiales</taxon>
        <taxon>Symbiodiniaceae</taxon>
        <taxon>Symbiodinium</taxon>
    </lineage>
</organism>
<accession>A0A812UMD7</accession>
<feature type="compositionally biased region" description="Low complexity" evidence="1">
    <location>
        <begin position="200"/>
        <end position="218"/>
    </location>
</feature>
<dbReference type="AlphaFoldDB" id="A0A812UMD7"/>
<feature type="region of interest" description="Disordered" evidence="1">
    <location>
        <begin position="179"/>
        <end position="230"/>
    </location>
</feature>
<feature type="region of interest" description="Disordered" evidence="1">
    <location>
        <begin position="256"/>
        <end position="332"/>
    </location>
</feature>
<keyword evidence="3" id="KW-1185">Reference proteome</keyword>
<protein>
    <submittedName>
        <fullName evidence="2">Uncharacterized protein</fullName>
    </submittedName>
</protein>
<evidence type="ECO:0000313" key="2">
    <source>
        <dbReference type="EMBL" id="CAE7577663.1"/>
    </source>
</evidence>